<reference evidence="2" key="1">
    <citation type="submission" date="2020-10" db="EMBL/GenBank/DDBJ databases">
        <title>Connecting structure to function with the recovery of over 1000 high-quality activated sludge metagenome-assembled genomes encoding full-length rRNA genes using long-read sequencing.</title>
        <authorList>
            <person name="Singleton C.M."/>
            <person name="Petriglieri F."/>
            <person name="Kristensen J.M."/>
            <person name="Kirkegaard R.H."/>
            <person name="Michaelsen T.Y."/>
            <person name="Andersen M.H."/>
            <person name="Karst S.M."/>
            <person name="Dueholm M.S."/>
            <person name="Nielsen P.H."/>
            <person name="Albertsen M."/>
        </authorList>
    </citation>
    <scope>NUCLEOTIDE SEQUENCE</scope>
    <source>
        <strain evidence="2">EsbW_18-Q3-R4-48_MAXAC.044</strain>
    </source>
</reference>
<comment type="caution">
    <text evidence="2">The sequence shown here is derived from an EMBL/GenBank/DDBJ whole genome shotgun (WGS) entry which is preliminary data.</text>
</comment>
<gene>
    <name evidence="2" type="ORF">IPJ48_16815</name>
</gene>
<evidence type="ECO:0000313" key="3">
    <source>
        <dbReference type="Proteomes" id="UP000886602"/>
    </source>
</evidence>
<feature type="compositionally biased region" description="Basic and acidic residues" evidence="1">
    <location>
        <begin position="72"/>
        <end position="91"/>
    </location>
</feature>
<dbReference type="EMBL" id="JADJNC010000037">
    <property type="protein sequence ID" value="MBK7424607.1"/>
    <property type="molecule type" value="Genomic_DNA"/>
</dbReference>
<protein>
    <submittedName>
        <fullName evidence="2">Uncharacterized protein</fullName>
    </submittedName>
</protein>
<proteinExistence type="predicted"/>
<sequence length="106" mass="12301">MNDTRAKQRIPNIRPVQATPKERMAWNNFEALIKATGSTKGNVAPIVRSELERLCEKGHPLALRLKERLKIAEDRPRHQTERAKPPPEARRIQQIHWTHGKNEEDV</sequence>
<evidence type="ECO:0000313" key="2">
    <source>
        <dbReference type="EMBL" id="MBK7424607.1"/>
    </source>
</evidence>
<organism evidence="2 3">
    <name type="scientific">Candidatus Propionivibrio dominans</name>
    <dbReference type="NCBI Taxonomy" id="2954373"/>
    <lineage>
        <taxon>Bacteria</taxon>
        <taxon>Pseudomonadati</taxon>
        <taxon>Pseudomonadota</taxon>
        <taxon>Betaproteobacteria</taxon>
        <taxon>Rhodocyclales</taxon>
        <taxon>Rhodocyclaceae</taxon>
        <taxon>Propionivibrio</taxon>
    </lineage>
</organism>
<name>A0A9D7I9X6_9RHOO</name>
<accession>A0A9D7I9X6</accession>
<dbReference type="Proteomes" id="UP000886602">
    <property type="component" value="Unassembled WGS sequence"/>
</dbReference>
<feature type="region of interest" description="Disordered" evidence="1">
    <location>
        <begin position="72"/>
        <end position="106"/>
    </location>
</feature>
<evidence type="ECO:0000256" key="1">
    <source>
        <dbReference type="SAM" id="MobiDB-lite"/>
    </source>
</evidence>
<dbReference type="AlphaFoldDB" id="A0A9D7I9X6"/>